<dbReference type="PANTHER" id="PTHR46219">
    <property type="entry name" value="PROTEIN CBG11138"/>
    <property type="match status" value="1"/>
</dbReference>
<proteinExistence type="predicted"/>
<protein>
    <recommendedName>
        <fullName evidence="3">ShKT domain-containing protein</fullName>
    </recommendedName>
</protein>
<reference evidence="4" key="1">
    <citation type="submission" date="2021-09" db="EMBL/GenBank/DDBJ databases">
        <authorList>
            <consortium name="Pathogen Informatics"/>
        </authorList>
    </citation>
    <scope>NUCLEOTIDE SEQUENCE</scope>
</reference>
<keyword evidence="5" id="KW-1185">Reference proteome</keyword>
<feature type="signal peptide" evidence="2">
    <location>
        <begin position="1"/>
        <end position="21"/>
    </location>
</feature>
<dbReference type="EMBL" id="CAKAEH010001883">
    <property type="protein sequence ID" value="CAG9540057.1"/>
    <property type="molecule type" value="Genomic_DNA"/>
</dbReference>
<feature type="chain" id="PRO_5035227500" description="ShKT domain-containing protein" evidence="2">
    <location>
        <begin position="22"/>
        <end position="117"/>
    </location>
</feature>
<dbReference type="AlphaFoldDB" id="A0A8J2MUB4"/>
<dbReference type="Gene3D" id="1.10.10.1870">
    <property type="entry name" value="ShTK domain-like"/>
    <property type="match status" value="1"/>
</dbReference>
<dbReference type="OrthoDB" id="5868199at2759"/>
<keyword evidence="2" id="KW-0732">Signal</keyword>
<evidence type="ECO:0000259" key="3">
    <source>
        <dbReference type="PROSITE" id="PS51670"/>
    </source>
</evidence>
<dbReference type="PANTHER" id="PTHR46219:SF5">
    <property type="entry name" value="SHKT DOMAIN-CONTAINING PROTEIN"/>
    <property type="match status" value="1"/>
</dbReference>
<name>A0A8J2MUB4_9BILA</name>
<comment type="caution">
    <text evidence="1">Lacks conserved residue(s) required for the propagation of feature annotation.</text>
</comment>
<accession>A0A8J2MUB4</accession>
<gene>
    <name evidence="4" type="ORF">CJOHNSTONI_LOCUS9606</name>
</gene>
<dbReference type="Gene3D" id="1.10.10.1940">
    <property type="match status" value="1"/>
</dbReference>
<evidence type="ECO:0000313" key="5">
    <source>
        <dbReference type="Proteomes" id="UP000746747"/>
    </source>
</evidence>
<feature type="domain" description="ShKT" evidence="3">
    <location>
        <begin position="24"/>
        <end position="65"/>
    </location>
</feature>
<dbReference type="PROSITE" id="PS51670">
    <property type="entry name" value="SHKT"/>
    <property type="match status" value="1"/>
</dbReference>
<organism evidence="4 5">
    <name type="scientific">Cercopithifilaria johnstoni</name>
    <dbReference type="NCBI Taxonomy" id="2874296"/>
    <lineage>
        <taxon>Eukaryota</taxon>
        <taxon>Metazoa</taxon>
        <taxon>Ecdysozoa</taxon>
        <taxon>Nematoda</taxon>
        <taxon>Chromadorea</taxon>
        <taxon>Rhabditida</taxon>
        <taxon>Spirurina</taxon>
        <taxon>Spiruromorpha</taxon>
        <taxon>Filarioidea</taxon>
        <taxon>Onchocercidae</taxon>
        <taxon>Cercopithifilaria</taxon>
    </lineage>
</organism>
<dbReference type="SMART" id="SM00254">
    <property type="entry name" value="ShKT"/>
    <property type="match status" value="2"/>
</dbReference>
<sequence>MIWILFIAFLLSFSIRNRQMAVLCTCVDLAPPNQPSSCPQLTHLCNDSLYRELMKMQCPKTCGHCSENVTSTVTSSTCQDKAPPNAPSQCPNFILLCNNPIYRDLMIQECPKTCSRC</sequence>
<dbReference type="InterPro" id="IPR003582">
    <property type="entry name" value="ShKT_dom"/>
</dbReference>
<evidence type="ECO:0000313" key="4">
    <source>
        <dbReference type="EMBL" id="CAG9540057.1"/>
    </source>
</evidence>
<dbReference type="Pfam" id="PF01549">
    <property type="entry name" value="ShK"/>
    <property type="match status" value="2"/>
</dbReference>
<evidence type="ECO:0000256" key="1">
    <source>
        <dbReference type="PROSITE-ProRule" id="PRU01005"/>
    </source>
</evidence>
<evidence type="ECO:0000256" key="2">
    <source>
        <dbReference type="SAM" id="SignalP"/>
    </source>
</evidence>
<comment type="caution">
    <text evidence="4">The sequence shown here is derived from an EMBL/GenBank/DDBJ whole genome shotgun (WGS) entry which is preliminary data.</text>
</comment>
<dbReference type="Proteomes" id="UP000746747">
    <property type="component" value="Unassembled WGS sequence"/>
</dbReference>